<reference evidence="2" key="1">
    <citation type="submission" date="2018-01" db="EMBL/GenBank/DDBJ databases">
        <title>An insight into the sialome of Amazonian anophelines.</title>
        <authorList>
            <person name="Ribeiro J.M."/>
            <person name="Scarpassa V."/>
            <person name="Calvo E."/>
        </authorList>
    </citation>
    <scope>NUCLEOTIDE SEQUENCE</scope>
    <source>
        <tissue evidence="2">Salivary glands</tissue>
    </source>
</reference>
<keyword evidence="1" id="KW-0812">Transmembrane</keyword>
<dbReference type="AlphaFoldDB" id="A0A2M3ZRV5"/>
<organism evidence="2">
    <name type="scientific">Anopheles braziliensis</name>
    <dbReference type="NCBI Taxonomy" id="58242"/>
    <lineage>
        <taxon>Eukaryota</taxon>
        <taxon>Metazoa</taxon>
        <taxon>Ecdysozoa</taxon>
        <taxon>Arthropoda</taxon>
        <taxon>Hexapoda</taxon>
        <taxon>Insecta</taxon>
        <taxon>Pterygota</taxon>
        <taxon>Neoptera</taxon>
        <taxon>Endopterygota</taxon>
        <taxon>Diptera</taxon>
        <taxon>Nematocera</taxon>
        <taxon>Culicoidea</taxon>
        <taxon>Culicidae</taxon>
        <taxon>Anophelinae</taxon>
        <taxon>Anopheles</taxon>
    </lineage>
</organism>
<feature type="transmembrane region" description="Helical" evidence="1">
    <location>
        <begin position="12"/>
        <end position="38"/>
    </location>
</feature>
<evidence type="ECO:0000256" key="1">
    <source>
        <dbReference type="SAM" id="Phobius"/>
    </source>
</evidence>
<evidence type="ECO:0000313" key="2">
    <source>
        <dbReference type="EMBL" id="MBW31271.1"/>
    </source>
</evidence>
<dbReference type="EMBL" id="GGFM01010520">
    <property type="protein sequence ID" value="MBW31271.1"/>
    <property type="molecule type" value="Transcribed_RNA"/>
</dbReference>
<proteinExistence type="predicted"/>
<protein>
    <submittedName>
        <fullName evidence="2">Putative secreted peptide</fullName>
    </submittedName>
</protein>
<accession>A0A2M3ZRV5</accession>
<keyword evidence="1" id="KW-1133">Transmembrane helix</keyword>
<sequence length="95" mass="10945">MLPLFCPSTKQLIFFSLCATSFSMYIFCSEFFVCLFFIHFCFASDAFHLYASHITCGNTDDRRVSLCGLCKHHLQVKYTRTKRLFSDPLPLSAIP</sequence>
<keyword evidence="1" id="KW-0472">Membrane</keyword>
<name>A0A2M3ZRV5_9DIPT</name>